<dbReference type="AlphaFoldDB" id="A0A2M6YR46"/>
<evidence type="ECO:0000313" key="3">
    <source>
        <dbReference type="EMBL" id="PIU34680.1"/>
    </source>
</evidence>
<dbReference type="InterPro" id="IPR025420">
    <property type="entry name" value="DUF4143"/>
</dbReference>
<gene>
    <name evidence="3" type="ORF">COT03_02015</name>
</gene>
<proteinExistence type="predicted"/>
<dbReference type="EMBL" id="PEWZ01000097">
    <property type="protein sequence ID" value="PIU34680.1"/>
    <property type="molecule type" value="Genomic_DNA"/>
</dbReference>
<dbReference type="SUPFAM" id="SSF52540">
    <property type="entry name" value="P-loop containing nucleoside triphosphate hydrolases"/>
    <property type="match status" value="1"/>
</dbReference>
<feature type="domain" description="AAA" evidence="1">
    <location>
        <begin position="65"/>
        <end position="181"/>
    </location>
</feature>
<protein>
    <submittedName>
        <fullName evidence="3">GTP-binding protein</fullName>
    </submittedName>
</protein>
<evidence type="ECO:0000259" key="1">
    <source>
        <dbReference type="Pfam" id="PF13173"/>
    </source>
</evidence>
<dbReference type="InterPro" id="IPR041682">
    <property type="entry name" value="AAA_14"/>
</dbReference>
<evidence type="ECO:0000259" key="2">
    <source>
        <dbReference type="Pfam" id="PF13635"/>
    </source>
</evidence>
<name>A0A2M6YR46_9BACT</name>
<dbReference type="InterPro" id="IPR027417">
    <property type="entry name" value="P-loop_NTPase"/>
</dbReference>
<evidence type="ECO:0000313" key="4">
    <source>
        <dbReference type="Proteomes" id="UP000229502"/>
    </source>
</evidence>
<feature type="domain" description="DUF4143" evidence="2">
    <location>
        <begin position="242"/>
        <end position="401"/>
    </location>
</feature>
<dbReference type="Pfam" id="PF13173">
    <property type="entry name" value="AAA_14"/>
    <property type="match status" value="1"/>
</dbReference>
<accession>A0A2M6YR46</accession>
<organism evidence="3 4">
    <name type="scientific">Candidatus Shapirobacteria bacterium CG07_land_8_20_14_0_80_39_18</name>
    <dbReference type="NCBI Taxonomy" id="1974882"/>
    <lineage>
        <taxon>Bacteria</taxon>
        <taxon>Candidatus Shapironibacteriota</taxon>
    </lineage>
</organism>
<dbReference type="PANTHER" id="PTHR43566:SF2">
    <property type="entry name" value="DUF4143 DOMAIN-CONTAINING PROTEIN"/>
    <property type="match status" value="1"/>
</dbReference>
<dbReference type="Proteomes" id="UP000229502">
    <property type="component" value="Unassembled WGS sequence"/>
</dbReference>
<sequence length="453" mass="51620">MFQYLDKTFLQKFGEIQLPRRNFEAKPHKATLQFPLDKLKLQGDNNLMKPRTLSVILHKAVKTFPSIVLTGPRQSGKTTLLQKEFGKSHSYISLENPDVRIRAKADPVAFLSQITTPAILDEIQYVPEILSYIKTSIDENRQPGRWILTGSQNFTLMQNVGQSLAGRSAVISLLPFSIAERLNKGEESFPVEKILSFPPFVNNKTAASLSEIILRGNYPEIASNPRIDRGLWCGSYITTYLERDIRNLKQVGDLGQYELFLRACAVRTGQILDLSAISREIGVTFTTAKRWLSLLETGYQVLLLYPYYKNLGKRMIKRPKIYFTDTGLASYLLGINTSENLLQGPFFGPLFETLVVTDFWKRFHHHGQKPSMYYLRTRDGLEIDLVIETEGELNLIEIKSSSTIRPEHASSLLRIKHDLGNLVTRNIIISNSQKSFVLSKEIFNHSWSAFLSR</sequence>
<dbReference type="Pfam" id="PF13635">
    <property type="entry name" value="DUF4143"/>
    <property type="match status" value="1"/>
</dbReference>
<comment type="caution">
    <text evidence="3">The sequence shown here is derived from an EMBL/GenBank/DDBJ whole genome shotgun (WGS) entry which is preliminary data.</text>
</comment>
<reference evidence="4" key="1">
    <citation type="submission" date="2017-09" db="EMBL/GenBank/DDBJ databases">
        <title>Depth-based differentiation of microbial function through sediment-hosted aquifers and enrichment of novel symbionts in the deep terrestrial subsurface.</title>
        <authorList>
            <person name="Probst A.J."/>
            <person name="Ladd B."/>
            <person name="Jarett J.K."/>
            <person name="Geller-Mcgrath D.E."/>
            <person name="Sieber C.M.K."/>
            <person name="Emerson J.B."/>
            <person name="Anantharaman K."/>
            <person name="Thomas B.C."/>
            <person name="Malmstrom R."/>
            <person name="Stieglmeier M."/>
            <person name="Klingl A."/>
            <person name="Woyke T."/>
            <person name="Ryan C.M."/>
            <person name="Banfield J.F."/>
        </authorList>
    </citation>
    <scope>NUCLEOTIDE SEQUENCE [LARGE SCALE GENOMIC DNA]</scope>
</reference>
<dbReference type="PANTHER" id="PTHR43566">
    <property type="entry name" value="CONSERVED PROTEIN"/>
    <property type="match status" value="1"/>
</dbReference>